<sequence>MSQRRKISWSNLPEELLSLIAHRLETRLDILHFRAVCKEWRNSVSLSLLSNNNILSTVLPHKLTTSNPPLLRRGAYRRMEEFPENLIDDSLILSASSIFLIKPTFNNSELPPWLITVEEMNSGKFVVRKPLSRSAVRKMPEYFPKMLDLSDFDVEEMGRVYSLRYDVKPYHLFEVQHKVLLLGDFDRKIRVSIDDYTAVVLYDSGVLAAINLKNKVEKEAYLNGRKFDDIVVFEGTIYTIDRYGRLYLMDNSGDKLKMVAVVDEVLHLGTERKGRIFEWCGELYLVRKCLVSRPSLTRHSKCVRVYKLNREKNTWDELDSIGDDRILFVTPGCCFFARAADFPGWKGNRIVLDGRLSFPSHSDTHSFEHDWGFFELISGREFEEKMSLKIFHFEECVFETVETNPDYSVVFWPPPKWISANTRSLERLKSEEKAQNEQTKAKIVAESGGSEKLFRNQSPIIIDIDSFPDIIPEASENVSALGTFQGVTVCAKLVPVLDKIWKKYGNVIQGHAVSSNSLLTWALESLAKMVMILQTNTSESLSDSQAAFLRTTLKDLRHFHVQLDWLVPFLDAVLVPENT</sequence>
<protein>
    <recommendedName>
        <fullName evidence="1">F-box domain-containing protein</fullName>
    </recommendedName>
</protein>
<comment type="caution">
    <text evidence="2">The sequence shown here is derived from an EMBL/GenBank/DDBJ whole genome shotgun (WGS) entry which is preliminary data.</text>
</comment>
<name>A0AAW1MJF6_SAPOF</name>
<feature type="domain" description="F-box" evidence="1">
    <location>
        <begin position="12"/>
        <end position="53"/>
    </location>
</feature>
<dbReference type="SMART" id="SM00256">
    <property type="entry name" value="FBOX"/>
    <property type="match status" value="1"/>
</dbReference>
<dbReference type="Gene3D" id="1.20.1280.50">
    <property type="match status" value="1"/>
</dbReference>
<dbReference type="SUPFAM" id="SSF81383">
    <property type="entry name" value="F-box domain"/>
    <property type="match status" value="1"/>
</dbReference>
<dbReference type="AlphaFoldDB" id="A0AAW1MJF6"/>
<organism evidence="2 3">
    <name type="scientific">Saponaria officinalis</name>
    <name type="common">Common soapwort</name>
    <name type="synonym">Lychnis saponaria</name>
    <dbReference type="NCBI Taxonomy" id="3572"/>
    <lineage>
        <taxon>Eukaryota</taxon>
        <taxon>Viridiplantae</taxon>
        <taxon>Streptophyta</taxon>
        <taxon>Embryophyta</taxon>
        <taxon>Tracheophyta</taxon>
        <taxon>Spermatophyta</taxon>
        <taxon>Magnoliopsida</taxon>
        <taxon>eudicotyledons</taxon>
        <taxon>Gunneridae</taxon>
        <taxon>Pentapetalae</taxon>
        <taxon>Caryophyllales</taxon>
        <taxon>Caryophyllaceae</taxon>
        <taxon>Caryophylleae</taxon>
        <taxon>Saponaria</taxon>
    </lineage>
</organism>
<accession>A0AAW1MJF6</accession>
<dbReference type="Pfam" id="PF05278">
    <property type="entry name" value="PEARLI-4"/>
    <property type="match status" value="1"/>
</dbReference>
<dbReference type="Proteomes" id="UP001443914">
    <property type="component" value="Unassembled WGS sequence"/>
</dbReference>
<dbReference type="Pfam" id="PF12937">
    <property type="entry name" value="F-box-like"/>
    <property type="match status" value="1"/>
</dbReference>
<dbReference type="Pfam" id="PF03478">
    <property type="entry name" value="Beta-prop_KIB1-4"/>
    <property type="match status" value="1"/>
</dbReference>
<dbReference type="InterPro" id="IPR007942">
    <property type="entry name" value="PLipase-like"/>
</dbReference>
<evidence type="ECO:0000259" key="1">
    <source>
        <dbReference type="SMART" id="SM00256"/>
    </source>
</evidence>
<dbReference type="InterPro" id="IPR051304">
    <property type="entry name" value="SCF_F-box_domain"/>
</dbReference>
<dbReference type="InterPro" id="IPR001810">
    <property type="entry name" value="F-box_dom"/>
</dbReference>
<evidence type="ECO:0000313" key="3">
    <source>
        <dbReference type="Proteomes" id="UP001443914"/>
    </source>
</evidence>
<evidence type="ECO:0000313" key="2">
    <source>
        <dbReference type="EMBL" id="KAK9747823.1"/>
    </source>
</evidence>
<dbReference type="PANTHER" id="PTHR47123">
    <property type="entry name" value="F-BOX PROTEIN SKIP23"/>
    <property type="match status" value="1"/>
</dbReference>
<dbReference type="EMBL" id="JBDFQZ010000002">
    <property type="protein sequence ID" value="KAK9747823.1"/>
    <property type="molecule type" value="Genomic_DNA"/>
</dbReference>
<dbReference type="InterPro" id="IPR005174">
    <property type="entry name" value="KIB1-4_b-propeller"/>
</dbReference>
<dbReference type="InterPro" id="IPR036047">
    <property type="entry name" value="F-box-like_dom_sf"/>
</dbReference>
<dbReference type="PANTHER" id="PTHR47123:SF6">
    <property type="entry name" value="F-BOX PROTEIN SKIP23-LIKE ISOFORM X1"/>
    <property type="match status" value="1"/>
</dbReference>
<dbReference type="CDD" id="cd09917">
    <property type="entry name" value="F-box_SF"/>
    <property type="match status" value="1"/>
</dbReference>
<reference evidence="2" key="1">
    <citation type="submission" date="2024-03" db="EMBL/GenBank/DDBJ databases">
        <title>WGS assembly of Saponaria officinalis var. Norfolk2.</title>
        <authorList>
            <person name="Jenkins J."/>
            <person name="Shu S."/>
            <person name="Grimwood J."/>
            <person name="Barry K."/>
            <person name="Goodstein D."/>
            <person name="Schmutz J."/>
            <person name="Leebens-Mack J."/>
            <person name="Osbourn A."/>
        </authorList>
    </citation>
    <scope>NUCLEOTIDE SEQUENCE [LARGE SCALE GENOMIC DNA]</scope>
    <source>
        <strain evidence="2">JIC</strain>
    </source>
</reference>
<proteinExistence type="predicted"/>
<keyword evidence="3" id="KW-1185">Reference proteome</keyword>
<gene>
    <name evidence="2" type="ORF">RND81_02G016500</name>
</gene>